<keyword evidence="2" id="KW-0813">Transport</keyword>
<gene>
    <name evidence="6" type="ORF">LADA_0H14532G</name>
</gene>
<keyword evidence="4" id="KW-0653">Protein transport</keyword>
<dbReference type="PANTHER" id="PTHR40787:SF3">
    <property type="entry name" value="PROTEIN TRANSPORT PROTEIN SEC39"/>
    <property type="match status" value="1"/>
</dbReference>
<feature type="domain" description="Sec39" evidence="5">
    <location>
        <begin position="21"/>
        <end position="237"/>
    </location>
</feature>
<feature type="domain" description="Sec39" evidence="5">
    <location>
        <begin position="388"/>
        <end position="660"/>
    </location>
</feature>
<evidence type="ECO:0000259" key="5">
    <source>
        <dbReference type="Pfam" id="PF08314"/>
    </source>
</evidence>
<reference evidence="6 7" key="1">
    <citation type="submission" date="2016-03" db="EMBL/GenBank/DDBJ databases">
        <authorList>
            <person name="Devillers H."/>
        </authorList>
    </citation>
    <scope>NUCLEOTIDE SEQUENCE [LARGE SCALE GENOMIC DNA]</scope>
    <source>
        <strain evidence="6">CBS 10888</strain>
    </source>
</reference>
<dbReference type="GO" id="GO:0005789">
    <property type="term" value="C:endoplasmic reticulum membrane"/>
    <property type="evidence" value="ECO:0007669"/>
    <property type="project" value="EnsemblFungi"/>
</dbReference>
<dbReference type="InterPro" id="IPR013244">
    <property type="entry name" value="Sec39_domain"/>
</dbReference>
<dbReference type="GO" id="GO:0015031">
    <property type="term" value="P:protein transport"/>
    <property type="evidence" value="ECO:0007669"/>
    <property type="project" value="UniProtKB-KW"/>
</dbReference>
<dbReference type="Proteomes" id="UP000190274">
    <property type="component" value="Chromosome H"/>
</dbReference>
<sequence length="700" mass="79734">MPKAKTDPLVCTAPMLEDQLYILCCLFAANSDSSRIVELALGQKRLPLVDILEIVCVLWPELDDPLKLRVFVDGIDQKPVERLGLIESLLNGEEELISAVEADSGMLTSRRSALQSYIASQIEHTAAKLDPSDLRNSFLKARVLHCNTTVEDPLFYKPLWKFLNTTDFKAFNSWISGIVKPLAHFSKRCNKFLSIGDFQTSSTSQVLEMMWSSVASHEVKDFRAVLTYEIEPYLNYKGDYDSFLNVILNAQNFPLDTLSNYNLYKAVTLEMAGQMDERFLTIFQKRVLTILYDNGGSLVQLQNVDVPREHALILSSIKDESGIHNINLVTLEAYSRSMKALQIFNLKDIEKLRNDTELSQRSYFSTMCKLLLQYGSPNEALEKLESFLPENMIYCKLDTKTKELIIVESLLASGNFDLLQQFISGSGINLEDTVLLKFFWNFFNSASNGGRERPSMVNARTILSLLPKGRYAHLNELLNVVQKLSEYSLSLSRGVPFKPSNLTEYAAQPFDIISKLLELNNILRRNIDETFDILKGMYSGLQLAPSSPDYYNEYTRILVLHIDFALANFDFDFAFHQTNRLLQRIDCREYWSTILQVGKYFDPNWMDSEIPTEVIYLQLDILGKLLHVCPEDEVEAVVSQWSGLELELSTRDLVNDPYSLTHHNSSEEFKDRILEELSTSASNFLSSGVKWAIGKHNDVA</sequence>
<dbReference type="GO" id="GO:0005635">
    <property type="term" value="C:nuclear envelope"/>
    <property type="evidence" value="ECO:0007669"/>
    <property type="project" value="EnsemblFungi"/>
</dbReference>
<dbReference type="AlphaFoldDB" id="A0A1G4K4H7"/>
<evidence type="ECO:0000313" key="6">
    <source>
        <dbReference type="EMBL" id="SCU98657.1"/>
    </source>
</evidence>
<dbReference type="GO" id="GO:0070939">
    <property type="term" value="C:Dsl1/NZR complex"/>
    <property type="evidence" value="ECO:0007669"/>
    <property type="project" value="EnsemblFungi"/>
</dbReference>
<dbReference type="GO" id="GO:0006890">
    <property type="term" value="P:retrograde vesicle-mediated transport, Golgi to endoplasmic reticulum"/>
    <property type="evidence" value="ECO:0007669"/>
    <property type="project" value="EnsemblFungi"/>
</dbReference>
<evidence type="ECO:0000313" key="7">
    <source>
        <dbReference type="Proteomes" id="UP000190274"/>
    </source>
</evidence>
<name>A0A1G4K4H7_9SACH</name>
<dbReference type="Pfam" id="PF08314">
    <property type="entry name" value="Sec39"/>
    <property type="match status" value="2"/>
</dbReference>
<dbReference type="EMBL" id="LT598461">
    <property type="protein sequence ID" value="SCU98657.1"/>
    <property type="molecule type" value="Genomic_DNA"/>
</dbReference>
<keyword evidence="3" id="KW-0256">Endoplasmic reticulum</keyword>
<proteinExistence type="predicted"/>
<evidence type="ECO:0000256" key="3">
    <source>
        <dbReference type="ARBA" id="ARBA00022824"/>
    </source>
</evidence>
<accession>A0A1G4K4H7</accession>
<evidence type="ECO:0000256" key="2">
    <source>
        <dbReference type="ARBA" id="ARBA00022448"/>
    </source>
</evidence>
<dbReference type="PANTHER" id="PTHR40787">
    <property type="entry name" value="SECRETED PROTEIN"/>
    <property type="match status" value="1"/>
</dbReference>
<protein>
    <submittedName>
        <fullName evidence="6">LADA_0H14532g1_1</fullName>
    </submittedName>
</protein>
<dbReference type="GO" id="GO:0032581">
    <property type="term" value="P:ER-dependent peroxisome organization"/>
    <property type="evidence" value="ECO:0007669"/>
    <property type="project" value="EnsemblFungi"/>
</dbReference>
<evidence type="ECO:0000256" key="1">
    <source>
        <dbReference type="ARBA" id="ARBA00004240"/>
    </source>
</evidence>
<evidence type="ECO:0000256" key="4">
    <source>
        <dbReference type="ARBA" id="ARBA00022927"/>
    </source>
</evidence>
<keyword evidence="7" id="KW-1185">Reference proteome</keyword>
<comment type="subcellular location">
    <subcellularLocation>
        <location evidence="1">Endoplasmic reticulum</location>
    </subcellularLocation>
</comment>
<dbReference type="OrthoDB" id="342024at2759"/>
<organism evidence="6 7">
    <name type="scientific">Lachancea dasiensis</name>
    <dbReference type="NCBI Taxonomy" id="1072105"/>
    <lineage>
        <taxon>Eukaryota</taxon>
        <taxon>Fungi</taxon>
        <taxon>Dikarya</taxon>
        <taxon>Ascomycota</taxon>
        <taxon>Saccharomycotina</taxon>
        <taxon>Saccharomycetes</taxon>
        <taxon>Saccharomycetales</taxon>
        <taxon>Saccharomycetaceae</taxon>
        <taxon>Lachancea</taxon>
    </lineage>
</organism>